<protein>
    <submittedName>
        <fullName evidence="1">Uncharacterized protein</fullName>
    </submittedName>
</protein>
<organism evidence="1 2">
    <name type="scientific">Trichoderma gamsii</name>
    <dbReference type="NCBI Taxonomy" id="398673"/>
    <lineage>
        <taxon>Eukaryota</taxon>
        <taxon>Fungi</taxon>
        <taxon>Dikarya</taxon>
        <taxon>Ascomycota</taxon>
        <taxon>Pezizomycotina</taxon>
        <taxon>Sordariomycetes</taxon>
        <taxon>Hypocreomycetidae</taxon>
        <taxon>Hypocreales</taxon>
        <taxon>Hypocreaceae</taxon>
        <taxon>Trichoderma</taxon>
    </lineage>
</organism>
<dbReference type="Proteomes" id="UP000236546">
    <property type="component" value="Unassembled WGS sequence"/>
</dbReference>
<dbReference type="EMBL" id="MTYH01000115">
    <property type="protein sequence ID" value="PNP37933.1"/>
    <property type="molecule type" value="Genomic_DNA"/>
</dbReference>
<dbReference type="OrthoDB" id="10613076at2759"/>
<sequence>MRSLFLFANSLVGPAEIAQLMVNSLGPPPIGVNQQAWADQQLIEPFPGVFVSITRIAAPTTEEETAFLNAKMAESAPLNAQTITGQPTCSQRLGVLGAIGISSAREHSWSAATAPNMSLISAPNLPRLLELP</sequence>
<reference evidence="1 2" key="1">
    <citation type="submission" date="2017-02" db="EMBL/GenBank/DDBJ databases">
        <title>Genomes of Trichoderma spp. with biocontrol activity.</title>
        <authorList>
            <person name="Gardiner D."/>
            <person name="Kazan K."/>
            <person name="Vos C."/>
            <person name="Harvey P."/>
        </authorList>
    </citation>
    <scope>NUCLEOTIDE SEQUENCE [LARGE SCALE GENOMIC DNA]</scope>
    <source>
        <strain evidence="1 2">A5MH</strain>
    </source>
</reference>
<evidence type="ECO:0000313" key="2">
    <source>
        <dbReference type="Proteomes" id="UP000236546"/>
    </source>
</evidence>
<proteinExistence type="predicted"/>
<name>A0A2K0SXD9_9HYPO</name>
<accession>A0A2K0SXD9</accession>
<evidence type="ECO:0000313" key="1">
    <source>
        <dbReference type="EMBL" id="PNP37933.1"/>
    </source>
</evidence>
<gene>
    <name evidence="1" type="ORF">TGAMA5MH_10032</name>
</gene>
<comment type="caution">
    <text evidence="1">The sequence shown here is derived from an EMBL/GenBank/DDBJ whole genome shotgun (WGS) entry which is preliminary data.</text>
</comment>
<dbReference type="AlphaFoldDB" id="A0A2K0SXD9"/>